<feature type="region of interest" description="Disordered" evidence="1">
    <location>
        <begin position="21"/>
        <end position="41"/>
    </location>
</feature>
<dbReference type="EMBL" id="VXIV02000751">
    <property type="protein sequence ID" value="KAF6036291.1"/>
    <property type="molecule type" value="Genomic_DNA"/>
</dbReference>
<evidence type="ECO:0000256" key="1">
    <source>
        <dbReference type="SAM" id="MobiDB-lite"/>
    </source>
</evidence>
<comment type="caution">
    <text evidence="2">The sequence shown here is derived from an EMBL/GenBank/DDBJ whole genome shotgun (WGS) entry which is preliminary data.</text>
</comment>
<sequence length="202" mass="21874">MGYNNSGNQMGGYNQQQYGQQQQSYNNSSTNGQTQSSTDSSGYSQGTFYCSLFMLCVRVVCSLAAGVYEYKLYVAVSLMPSLMCRLWQQQGTYGSQQSGQQQQGYTGGSQQYVAGSTQQSGYGDQSSNTYSGMKMENGYDQQSSGGGAVKNTTTYGGGQARTYAAPYSASDVIQSSWEKIEVHFALLKGQVLAMPTLTSIYE</sequence>
<dbReference type="AlphaFoldDB" id="A0A7J7KEL3"/>
<reference evidence="2" key="1">
    <citation type="submission" date="2020-06" db="EMBL/GenBank/DDBJ databases">
        <title>Draft genome of Bugula neritina, a colonial animal packing powerful symbionts and potential medicines.</title>
        <authorList>
            <person name="Rayko M."/>
        </authorList>
    </citation>
    <scope>NUCLEOTIDE SEQUENCE [LARGE SCALE GENOMIC DNA]</scope>
    <source>
        <strain evidence="2">Kwan_BN1</strain>
    </source>
</reference>
<keyword evidence="3" id="KW-1185">Reference proteome</keyword>
<dbReference type="Proteomes" id="UP000593567">
    <property type="component" value="Unassembled WGS sequence"/>
</dbReference>
<organism evidence="2 3">
    <name type="scientific">Bugula neritina</name>
    <name type="common">Brown bryozoan</name>
    <name type="synonym">Sertularia neritina</name>
    <dbReference type="NCBI Taxonomy" id="10212"/>
    <lineage>
        <taxon>Eukaryota</taxon>
        <taxon>Metazoa</taxon>
        <taxon>Spiralia</taxon>
        <taxon>Lophotrochozoa</taxon>
        <taxon>Bryozoa</taxon>
        <taxon>Gymnolaemata</taxon>
        <taxon>Cheilostomatida</taxon>
        <taxon>Flustrina</taxon>
        <taxon>Buguloidea</taxon>
        <taxon>Bugulidae</taxon>
        <taxon>Bugula</taxon>
    </lineage>
</organism>
<protein>
    <submittedName>
        <fullName evidence="2">Uncharacterized protein</fullName>
    </submittedName>
</protein>
<evidence type="ECO:0000313" key="3">
    <source>
        <dbReference type="Proteomes" id="UP000593567"/>
    </source>
</evidence>
<proteinExistence type="predicted"/>
<accession>A0A7J7KEL3</accession>
<name>A0A7J7KEL3_BUGNE</name>
<gene>
    <name evidence="2" type="ORF">EB796_005393</name>
</gene>
<evidence type="ECO:0000313" key="2">
    <source>
        <dbReference type="EMBL" id="KAF6036291.1"/>
    </source>
</evidence>